<evidence type="ECO:0000256" key="1">
    <source>
        <dbReference type="SAM" id="SignalP"/>
    </source>
</evidence>
<dbReference type="AlphaFoldDB" id="A0A328YWF4"/>
<dbReference type="Pfam" id="PF07007">
    <property type="entry name" value="LprI"/>
    <property type="match status" value="1"/>
</dbReference>
<dbReference type="Gene3D" id="1.20.1270.180">
    <property type="match status" value="1"/>
</dbReference>
<feature type="chain" id="PRO_5016249407" evidence="1">
    <location>
        <begin position="38"/>
        <end position="146"/>
    </location>
</feature>
<evidence type="ECO:0000259" key="2">
    <source>
        <dbReference type="Pfam" id="PF07007"/>
    </source>
</evidence>
<reference evidence="3 4" key="1">
    <citation type="submission" date="2018-06" db="EMBL/GenBank/DDBJ databases">
        <title>Genomic Encyclopedia of Archaeal and Bacterial Type Strains, Phase II (KMG-II): from individual species to whole genera.</title>
        <authorList>
            <person name="Goeker M."/>
        </authorList>
    </citation>
    <scope>NUCLEOTIDE SEQUENCE [LARGE SCALE GENOMIC DNA]</scope>
    <source>
        <strain evidence="3 4">CFPB 3232</strain>
    </source>
</reference>
<dbReference type="Proteomes" id="UP000248856">
    <property type="component" value="Unassembled WGS sequence"/>
</dbReference>
<accession>A0A328YWF4</accession>
<organism evidence="3 4">
    <name type="scientific">Paracidovorax anthurii</name>
    <dbReference type="NCBI Taxonomy" id="78229"/>
    <lineage>
        <taxon>Bacteria</taxon>
        <taxon>Pseudomonadati</taxon>
        <taxon>Pseudomonadota</taxon>
        <taxon>Betaproteobacteria</taxon>
        <taxon>Burkholderiales</taxon>
        <taxon>Comamonadaceae</taxon>
        <taxon>Paracidovorax</taxon>
    </lineage>
</organism>
<protein>
    <submittedName>
        <fullName evidence="3">Uncharacterized protein YecT (DUF1311 family)</fullName>
    </submittedName>
</protein>
<keyword evidence="1" id="KW-0732">Signal</keyword>
<feature type="domain" description="Lysozyme inhibitor LprI-like N-terminal" evidence="2">
    <location>
        <begin position="47"/>
        <end position="131"/>
    </location>
</feature>
<gene>
    <name evidence="3" type="ORF">AX018_106310</name>
</gene>
<evidence type="ECO:0000313" key="4">
    <source>
        <dbReference type="Proteomes" id="UP000248856"/>
    </source>
</evidence>
<proteinExistence type="predicted"/>
<dbReference type="EMBL" id="QLTA01000063">
    <property type="protein sequence ID" value="RAR74396.1"/>
    <property type="molecule type" value="Genomic_DNA"/>
</dbReference>
<feature type="signal peptide" evidence="1">
    <location>
        <begin position="1"/>
        <end position="37"/>
    </location>
</feature>
<keyword evidence="4" id="KW-1185">Reference proteome</keyword>
<name>A0A328YWF4_9BURK</name>
<sequence>MTIARTLNRWMAAPRAGWIAAALWACLGPLLAPDAHAQAGAACRPGGTVAETNACAVRDFQAADTAITILYGDVMRALSAHERPLLRQEQSAWQRERTARCRQATRAAEPQPEWPRLHHECLKAETEARRQGLMRWLTPDHPAARP</sequence>
<dbReference type="InterPro" id="IPR009739">
    <property type="entry name" value="LprI-like_N"/>
</dbReference>
<comment type="caution">
    <text evidence="3">The sequence shown here is derived from an EMBL/GenBank/DDBJ whole genome shotgun (WGS) entry which is preliminary data.</text>
</comment>
<evidence type="ECO:0000313" key="3">
    <source>
        <dbReference type="EMBL" id="RAR74396.1"/>
    </source>
</evidence>